<dbReference type="Proteomes" id="UP001358417">
    <property type="component" value="Unassembled WGS sequence"/>
</dbReference>
<keyword evidence="1" id="KW-0472">Membrane</keyword>
<organism evidence="2 3">
    <name type="scientific">Exophiala bonariae</name>
    <dbReference type="NCBI Taxonomy" id="1690606"/>
    <lineage>
        <taxon>Eukaryota</taxon>
        <taxon>Fungi</taxon>
        <taxon>Dikarya</taxon>
        <taxon>Ascomycota</taxon>
        <taxon>Pezizomycotina</taxon>
        <taxon>Eurotiomycetes</taxon>
        <taxon>Chaetothyriomycetidae</taxon>
        <taxon>Chaetothyriales</taxon>
        <taxon>Herpotrichiellaceae</taxon>
        <taxon>Exophiala</taxon>
    </lineage>
</organism>
<dbReference type="AlphaFoldDB" id="A0AAV9NRZ8"/>
<dbReference type="RefSeq" id="XP_064712240.1">
    <property type="nucleotide sequence ID" value="XM_064844380.1"/>
</dbReference>
<evidence type="ECO:0008006" key="4">
    <source>
        <dbReference type="Google" id="ProtNLM"/>
    </source>
</evidence>
<evidence type="ECO:0000256" key="1">
    <source>
        <dbReference type="SAM" id="Phobius"/>
    </source>
</evidence>
<sequence length="373" mass="41143">MPLPPPSREIITPPLRLAQACLGSVYTQKGSEEARNLFHAGASLWAVIVEVDNSEARSLEMLVATIMAQSTLLSCSSATVSFIPKRENVSELKDRSSAPIWCLWLSDLIQSLHTGVAANFSSRELWTKMPSSTHDFHDIYERLVYGARDDELQSILPGGMTTPEDAVLLLMAIISDAIYLRQALGRLVLTKEGRSMSNPFVPLTPDTELERMQMQLSQGLDRWESQFQGVMAADVMAFYHYCRLYISCPDLPALPPLSGYNNPVADIRSRYQSKAGNVFNIADSSIQQAWQVLDYAALRSKTGEKLCAIWLPIVVFHAGLVIWASISLVGGVEGRDKSGSKRSLLAFKVELEGMPWPCCAGMAAVLENLMLSD</sequence>
<keyword evidence="3" id="KW-1185">Reference proteome</keyword>
<protein>
    <recommendedName>
        <fullName evidence="4">Transcription factor domain-containing protein</fullName>
    </recommendedName>
</protein>
<comment type="caution">
    <text evidence="2">The sequence shown here is derived from an EMBL/GenBank/DDBJ whole genome shotgun (WGS) entry which is preliminary data.</text>
</comment>
<keyword evidence="1" id="KW-0812">Transmembrane</keyword>
<accession>A0AAV9NRZ8</accession>
<gene>
    <name evidence="2" type="ORF">LTR84_000750</name>
</gene>
<dbReference type="EMBL" id="JAVRRD010000001">
    <property type="protein sequence ID" value="KAK5064916.1"/>
    <property type="molecule type" value="Genomic_DNA"/>
</dbReference>
<keyword evidence="1" id="KW-1133">Transmembrane helix</keyword>
<dbReference type="GeneID" id="89968972"/>
<name>A0AAV9NRZ8_9EURO</name>
<evidence type="ECO:0000313" key="3">
    <source>
        <dbReference type="Proteomes" id="UP001358417"/>
    </source>
</evidence>
<feature type="transmembrane region" description="Helical" evidence="1">
    <location>
        <begin position="309"/>
        <end position="332"/>
    </location>
</feature>
<proteinExistence type="predicted"/>
<reference evidence="2 3" key="1">
    <citation type="submission" date="2023-08" db="EMBL/GenBank/DDBJ databases">
        <title>Black Yeasts Isolated from many extreme environments.</title>
        <authorList>
            <person name="Coleine C."/>
            <person name="Stajich J.E."/>
            <person name="Selbmann L."/>
        </authorList>
    </citation>
    <scope>NUCLEOTIDE SEQUENCE [LARGE SCALE GENOMIC DNA]</scope>
    <source>
        <strain evidence="2 3">CCFEE 5792</strain>
    </source>
</reference>
<evidence type="ECO:0000313" key="2">
    <source>
        <dbReference type="EMBL" id="KAK5064916.1"/>
    </source>
</evidence>